<keyword evidence="2" id="KW-0614">Plasmid</keyword>
<protein>
    <submittedName>
        <fullName evidence="2">Uncharacterized protein</fullName>
    </submittedName>
</protein>
<name>A0A9Q6LNW5_PISSA</name>
<accession>A0A9Q6LNW5</accession>
<evidence type="ECO:0000313" key="2">
    <source>
        <dbReference type="EMBL" id="QGO07620.1"/>
    </source>
</evidence>
<dbReference type="Proteomes" id="UP000422232">
    <property type="component" value="Chromosome"/>
</dbReference>
<sequence length="287" mass="32476">MAQWVSMLTVDYSQLFGIKPTAFRTVTFNPPGMQGVDPNGRAPHYAEIAHTISQHKIASGKLAAAMVSVAPEVSLVGATAGVEVVVKKIMELLNYQTAIKNRSIALRMGQGALIFLWDLLMPDRNGLSVDKEINNPYPHIYNISSRYDLVHCSGNPGGNLINYDIDPLGKITNGDDDRRAKFKYQFLENYFEARQHYLKHGVNSAKMKSKYEQLSKADNWALYFENPGKEGVHLPTAKDWENYFKDVRNIPEYQQSARKTDRVMQYYTGTLSRCEPWSAKHGVSRPR</sequence>
<evidence type="ECO:0000313" key="1">
    <source>
        <dbReference type="EMBL" id="QGO04757.1"/>
    </source>
</evidence>
<dbReference type="AlphaFoldDB" id="A0A9Q6LNW5"/>
<reference evidence="2 3" key="1">
    <citation type="submission" date="2019-04" db="EMBL/GenBank/DDBJ databases">
        <title>Complete genome sequencing of Piscirickettsia salmonis strain Psal-009.</title>
        <authorList>
            <person name="Schober I."/>
            <person name="Bunk B."/>
            <person name="Sproer C."/>
            <person name="Carril G.P."/>
            <person name="Riedel T."/>
            <person name="Flores-Herrera P.A."/>
            <person name="Nourdin-Galindo G."/>
            <person name="Marshall S.H."/>
            <person name="Overmann J."/>
        </authorList>
    </citation>
    <scope>NUCLEOTIDE SEQUENCE [LARGE SCALE GENOMIC DNA]</scope>
    <source>
        <strain evidence="2 3">Psal-009</strain>
        <plasmid evidence="2 3">unnamed1</plasmid>
    </source>
</reference>
<dbReference type="EMBL" id="CP038908">
    <property type="protein sequence ID" value="QGO04757.1"/>
    <property type="molecule type" value="Genomic_DNA"/>
</dbReference>
<gene>
    <name evidence="1" type="ORF">Psal009_00629</name>
    <name evidence="2" type="ORF">Psal009_03579</name>
</gene>
<keyword evidence="3" id="KW-1185">Reference proteome</keyword>
<evidence type="ECO:0000313" key="3">
    <source>
        <dbReference type="Proteomes" id="UP000422232"/>
    </source>
</evidence>
<organism evidence="2 3">
    <name type="scientific">Piscirickettsia salmonis</name>
    <dbReference type="NCBI Taxonomy" id="1238"/>
    <lineage>
        <taxon>Bacteria</taxon>
        <taxon>Pseudomonadati</taxon>
        <taxon>Pseudomonadota</taxon>
        <taxon>Gammaproteobacteria</taxon>
        <taxon>Thiotrichales</taxon>
        <taxon>Piscirickettsiaceae</taxon>
        <taxon>Piscirickettsia</taxon>
    </lineage>
</organism>
<proteinExistence type="predicted"/>
<dbReference type="Proteomes" id="UP000422232">
    <property type="component" value="Plasmid unnamed1"/>
</dbReference>
<geneLocation type="plasmid" evidence="2 3">
    <name>unnamed1</name>
</geneLocation>
<dbReference type="EMBL" id="CP038909">
    <property type="protein sequence ID" value="QGO07620.1"/>
    <property type="molecule type" value="Genomic_DNA"/>
</dbReference>